<feature type="domain" description="C2H2-type" evidence="9">
    <location>
        <begin position="245"/>
        <end position="265"/>
    </location>
</feature>
<dbReference type="Pfam" id="PF00096">
    <property type="entry name" value="zf-C2H2"/>
    <property type="match status" value="2"/>
</dbReference>
<dbReference type="GeneID" id="9591473"/>
<dbReference type="OMA" id="PVIHRCR"/>
<keyword evidence="6" id="KW-0539">Nucleus</keyword>
<dbReference type="GO" id="GO:0008270">
    <property type="term" value="F:zinc ion binding"/>
    <property type="evidence" value="ECO:0007669"/>
    <property type="project" value="UniProtKB-KW"/>
</dbReference>
<dbReference type="InParanoid" id="D8Q8Z6"/>
<sequence>MSSRRQYTRTDQYAAQWTDAPYSSPPANYPSTAYQQPQQSMPAYDAHGSQMYATDPYYAGTNPYGASPSPVQQSAPRAAYPVVDSVTASMGAMAVSQPCARYPGYSASASSGGYASTSAYASQSVDAYAPSTNPQRAGGVPIPMRRPTYDPAVYGRSPTGEGMAYIQPPMHHHRSGFHSSSGMAAPHDDYALDYADEYGHPDARESSPFGASQARPYACDICQLAFNRQHDLKRHRETHTGEKPYLCNGGCGKTFTRKDALKRHQLVKGCGKIDEA</sequence>
<dbReference type="Gene3D" id="3.30.160.60">
    <property type="entry name" value="Classic Zinc Finger"/>
    <property type="match status" value="2"/>
</dbReference>
<dbReference type="eggNOG" id="KOG1721">
    <property type="taxonomic scope" value="Eukaryota"/>
</dbReference>
<dbReference type="FunFam" id="3.30.160.60:FF:000744">
    <property type="entry name" value="zinc finger E-box-binding homeobox 1"/>
    <property type="match status" value="1"/>
</dbReference>
<dbReference type="PANTHER" id="PTHR23235">
    <property type="entry name" value="KRUEPPEL-LIKE TRANSCRIPTION FACTOR"/>
    <property type="match status" value="1"/>
</dbReference>
<feature type="non-terminal residue" evidence="10">
    <location>
        <position position="276"/>
    </location>
</feature>
<reference evidence="10 11" key="1">
    <citation type="journal article" date="2010" name="Nat. Biotechnol.">
        <title>Genome sequence of the model mushroom Schizophyllum commune.</title>
        <authorList>
            <person name="Ohm R.A."/>
            <person name="de Jong J.F."/>
            <person name="Lugones L.G."/>
            <person name="Aerts A."/>
            <person name="Kothe E."/>
            <person name="Stajich J.E."/>
            <person name="de Vries R.P."/>
            <person name="Record E."/>
            <person name="Levasseur A."/>
            <person name="Baker S.E."/>
            <person name="Bartholomew K.A."/>
            <person name="Coutinho P.M."/>
            <person name="Erdmann S."/>
            <person name="Fowler T.J."/>
            <person name="Gathman A.C."/>
            <person name="Lombard V."/>
            <person name="Henrissat B."/>
            <person name="Knabe N."/>
            <person name="Kuees U."/>
            <person name="Lilly W.W."/>
            <person name="Lindquist E."/>
            <person name="Lucas S."/>
            <person name="Magnuson J.K."/>
            <person name="Piumi F."/>
            <person name="Raudaskoski M."/>
            <person name="Salamov A."/>
            <person name="Schmutz J."/>
            <person name="Schwarze F.W.M.R."/>
            <person name="vanKuyk P.A."/>
            <person name="Horton J.S."/>
            <person name="Grigoriev I.V."/>
            <person name="Woesten H.A.B."/>
        </authorList>
    </citation>
    <scope>NUCLEOTIDE SEQUENCE [LARGE SCALE GENOMIC DNA]</scope>
    <source>
        <strain evidence="11">H4-8 / FGSC 9210</strain>
    </source>
</reference>
<dbReference type="SMART" id="SM00355">
    <property type="entry name" value="ZnF_C2H2"/>
    <property type="match status" value="2"/>
</dbReference>
<keyword evidence="5" id="KW-0862">Zinc</keyword>
<dbReference type="GO" id="GO:0000978">
    <property type="term" value="F:RNA polymerase II cis-regulatory region sequence-specific DNA binding"/>
    <property type="evidence" value="ECO:0007669"/>
    <property type="project" value="TreeGrafter"/>
</dbReference>
<evidence type="ECO:0000313" key="11">
    <source>
        <dbReference type="Proteomes" id="UP000007431"/>
    </source>
</evidence>
<evidence type="ECO:0000256" key="1">
    <source>
        <dbReference type="ARBA" id="ARBA00004123"/>
    </source>
</evidence>
<evidence type="ECO:0000313" key="10">
    <source>
        <dbReference type="EMBL" id="EFI95562.1"/>
    </source>
</evidence>
<dbReference type="RefSeq" id="XP_003030465.1">
    <property type="nucleotide sequence ID" value="XM_003030419.1"/>
</dbReference>
<dbReference type="STRING" id="578458.D8Q8Z6"/>
<dbReference type="EMBL" id="GL377308">
    <property type="protein sequence ID" value="EFI95562.1"/>
    <property type="molecule type" value="Genomic_DNA"/>
</dbReference>
<evidence type="ECO:0000256" key="5">
    <source>
        <dbReference type="ARBA" id="ARBA00022833"/>
    </source>
</evidence>
<organism evidence="11">
    <name type="scientific">Schizophyllum commune (strain H4-8 / FGSC 9210)</name>
    <name type="common">Split gill fungus</name>
    <dbReference type="NCBI Taxonomy" id="578458"/>
    <lineage>
        <taxon>Eukaryota</taxon>
        <taxon>Fungi</taxon>
        <taxon>Dikarya</taxon>
        <taxon>Basidiomycota</taxon>
        <taxon>Agaricomycotina</taxon>
        <taxon>Agaricomycetes</taxon>
        <taxon>Agaricomycetidae</taxon>
        <taxon>Agaricales</taxon>
        <taxon>Schizophyllaceae</taxon>
        <taxon>Schizophyllum</taxon>
    </lineage>
</organism>
<dbReference type="GO" id="GO:0000981">
    <property type="term" value="F:DNA-binding transcription factor activity, RNA polymerase II-specific"/>
    <property type="evidence" value="ECO:0007669"/>
    <property type="project" value="TreeGrafter"/>
</dbReference>
<accession>D8Q8Z6</accession>
<evidence type="ECO:0000256" key="6">
    <source>
        <dbReference type="ARBA" id="ARBA00023242"/>
    </source>
</evidence>
<evidence type="ECO:0000256" key="4">
    <source>
        <dbReference type="ARBA" id="ARBA00022771"/>
    </source>
</evidence>
<dbReference type="OrthoDB" id="8922241at2759"/>
<evidence type="ECO:0000256" key="7">
    <source>
        <dbReference type="PROSITE-ProRule" id="PRU00042"/>
    </source>
</evidence>
<dbReference type="InterPro" id="IPR013087">
    <property type="entry name" value="Znf_C2H2_type"/>
</dbReference>
<keyword evidence="2" id="KW-0479">Metal-binding</keyword>
<evidence type="ECO:0000256" key="3">
    <source>
        <dbReference type="ARBA" id="ARBA00022737"/>
    </source>
</evidence>
<dbReference type="VEuPathDB" id="FungiDB:SCHCODRAFT_02601101"/>
<evidence type="ECO:0000256" key="2">
    <source>
        <dbReference type="ARBA" id="ARBA00022723"/>
    </source>
</evidence>
<evidence type="ECO:0000256" key="8">
    <source>
        <dbReference type="SAM" id="MobiDB-lite"/>
    </source>
</evidence>
<dbReference type="FunFam" id="3.30.160.60:FF:000688">
    <property type="entry name" value="zinc finger protein 197 isoform X1"/>
    <property type="match status" value="1"/>
</dbReference>
<keyword evidence="11" id="KW-1185">Reference proteome</keyword>
<dbReference type="AlphaFoldDB" id="D8Q8Z6"/>
<name>D8Q8Z6_SCHCM</name>
<feature type="compositionally biased region" description="Polar residues" evidence="8">
    <location>
        <begin position="1"/>
        <end position="15"/>
    </location>
</feature>
<dbReference type="PROSITE" id="PS00028">
    <property type="entry name" value="ZINC_FINGER_C2H2_1"/>
    <property type="match status" value="1"/>
</dbReference>
<feature type="domain" description="C2H2-type" evidence="9">
    <location>
        <begin position="217"/>
        <end position="244"/>
    </location>
</feature>
<feature type="region of interest" description="Disordered" evidence="8">
    <location>
        <begin position="130"/>
        <end position="150"/>
    </location>
</feature>
<dbReference type="PANTHER" id="PTHR23235:SF120">
    <property type="entry name" value="KRUPPEL-LIKE FACTOR 15"/>
    <property type="match status" value="1"/>
</dbReference>
<dbReference type="GO" id="GO:0005634">
    <property type="term" value="C:nucleus"/>
    <property type="evidence" value="ECO:0007669"/>
    <property type="project" value="UniProtKB-SubCell"/>
</dbReference>
<comment type="subcellular location">
    <subcellularLocation>
        <location evidence="1">Nucleus</location>
    </subcellularLocation>
</comment>
<dbReference type="PROSITE" id="PS50157">
    <property type="entry name" value="ZINC_FINGER_C2H2_2"/>
    <property type="match status" value="2"/>
</dbReference>
<protein>
    <recommendedName>
        <fullName evidence="9">C2H2-type domain-containing protein</fullName>
    </recommendedName>
</protein>
<proteinExistence type="predicted"/>
<dbReference type="SUPFAM" id="SSF57667">
    <property type="entry name" value="beta-beta-alpha zinc fingers"/>
    <property type="match status" value="1"/>
</dbReference>
<dbReference type="HOGENOM" id="CLU_1008872_0_0_1"/>
<dbReference type="Proteomes" id="UP000007431">
    <property type="component" value="Unassembled WGS sequence"/>
</dbReference>
<gene>
    <name evidence="10" type="ORF">SCHCODRAFT_110420</name>
</gene>
<feature type="region of interest" description="Disordered" evidence="8">
    <location>
        <begin position="1"/>
        <end position="43"/>
    </location>
</feature>
<evidence type="ECO:0000259" key="9">
    <source>
        <dbReference type="PROSITE" id="PS50157"/>
    </source>
</evidence>
<keyword evidence="3" id="KW-0677">Repeat</keyword>
<dbReference type="InterPro" id="IPR036236">
    <property type="entry name" value="Znf_C2H2_sf"/>
</dbReference>
<dbReference type="KEGG" id="scm:SCHCO_02601101"/>
<keyword evidence="4 7" id="KW-0863">Zinc-finger</keyword>